<sequence>MTRRDTVLAVLLRKAQWALDDTAHDLPAGRCTDAD</sequence>
<dbReference type="AlphaFoldDB" id="A0A2N3Y7I4"/>
<dbReference type="Proteomes" id="UP000233786">
    <property type="component" value="Unassembled WGS sequence"/>
</dbReference>
<proteinExistence type="predicted"/>
<evidence type="ECO:0000313" key="2">
    <source>
        <dbReference type="Proteomes" id="UP000233786"/>
    </source>
</evidence>
<protein>
    <submittedName>
        <fullName evidence="1">Uncharacterized protein</fullName>
    </submittedName>
</protein>
<name>A0A2N3Y7I4_SACSN</name>
<gene>
    <name evidence="1" type="ORF">A8926_7040</name>
</gene>
<comment type="caution">
    <text evidence="1">The sequence shown here is derived from an EMBL/GenBank/DDBJ whole genome shotgun (WGS) entry which is preliminary data.</text>
</comment>
<reference evidence="1" key="1">
    <citation type="submission" date="2017-12" db="EMBL/GenBank/DDBJ databases">
        <title>Sequencing the genomes of 1000 Actinobacteria strains.</title>
        <authorList>
            <person name="Klenk H.-P."/>
        </authorList>
    </citation>
    <scope>NUCLEOTIDE SEQUENCE [LARGE SCALE GENOMIC DNA]</scope>
    <source>
        <strain evidence="1">DSM 44228</strain>
    </source>
</reference>
<keyword evidence="2" id="KW-1185">Reference proteome</keyword>
<organism evidence="1 2">
    <name type="scientific">Saccharopolyspora spinosa</name>
    <dbReference type="NCBI Taxonomy" id="60894"/>
    <lineage>
        <taxon>Bacteria</taxon>
        <taxon>Bacillati</taxon>
        <taxon>Actinomycetota</taxon>
        <taxon>Actinomycetes</taxon>
        <taxon>Pseudonocardiales</taxon>
        <taxon>Pseudonocardiaceae</taxon>
        <taxon>Saccharopolyspora</taxon>
    </lineage>
</organism>
<accession>A0A2N3Y7I4</accession>
<evidence type="ECO:0000313" key="1">
    <source>
        <dbReference type="EMBL" id="PKW18902.1"/>
    </source>
</evidence>
<dbReference type="EMBL" id="PJNB01000001">
    <property type="protein sequence ID" value="PKW18902.1"/>
    <property type="molecule type" value="Genomic_DNA"/>
</dbReference>